<proteinExistence type="predicted"/>
<accession>A0A8D8RKC7</accession>
<name>A0A8D8RKC7_9HEMI</name>
<reference evidence="3" key="1">
    <citation type="submission" date="2021-05" db="EMBL/GenBank/DDBJ databases">
        <authorList>
            <person name="Alioto T."/>
            <person name="Alioto T."/>
            <person name="Gomez Garrido J."/>
        </authorList>
    </citation>
    <scope>NUCLEOTIDE SEQUENCE</scope>
</reference>
<evidence type="ECO:0000313" key="3">
    <source>
        <dbReference type="EMBL" id="CAG6650576.1"/>
    </source>
</evidence>
<feature type="signal peptide" evidence="2">
    <location>
        <begin position="1"/>
        <end position="27"/>
    </location>
</feature>
<feature type="region of interest" description="Disordered" evidence="1">
    <location>
        <begin position="77"/>
        <end position="101"/>
    </location>
</feature>
<dbReference type="EMBL" id="HBUF01162819">
    <property type="protein sequence ID" value="CAG6650576.1"/>
    <property type="molecule type" value="Transcribed_RNA"/>
</dbReference>
<dbReference type="AlphaFoldDB" id="A0A8D8RKC7"/>
<protein>
    <submittedName>
        <fullName evidence="3">Uncharacterized protein</fullName>
    </submittedName>
</protein>
<feature type="chain" id="PRO_5034192160" evidence="2">
    <location>
        <begin position="28"/>
        <end position="101"/>
    </location>
</feature>
<sequence>MSVLKLYSLFFTIFSLYLILQASTAKAASSDNYNNVKNEFNKSNESVNVKSVQIDPVANTRLEYADASLADISSHMAERRKTVQDKNKNNSRADIEHSASI</sequence>
<organism evidence="3">
    <name type="scientific">Cacopsylla melanoneura</name>
    <dbReference type="NCBI Taxonomy" id="428564"/>
    <lineage>
        <taxon>Eukaryota</taxon>
        <taxon>Metazoa</taxon>
        <taxon>Ecdysozoa</taxon>
        <taxon>Arthropoda</taxon>
        <taxon>Hexapoda</taxon>
        <taxon>Insecta</taxon>
        <taxon>Pterygota</taxon>
        <taxon>Neoptera</taxon>
        <taxon>Paraneoptera</taxon>
        <taxon>Hemiptera</taxon>
        <taxon>Sternorrhyncha</taxon>
        <taxon>Psylloidea</taxon>
        <taxon>Psyllidae</taxon>
        <taxon>Psyllinae</taxon>
        <taxon>Cacopsylla</taxon>
    </lineage>
</organism>
<evidence type="ECO:0000256" key="1">
    <source>
        <dbReference type="SAM" id="MobiDB-lite"/>
    </source>
</evidence>
<evidence type="ECO:0000256" key="2">
    <source>
        <dbReference type="SAM" id="SignalP"/>
    </source>
</evidence>
<keyword evidence="2" id="KW-0732">Signal</keyword>